<accession>A0A1H3KSW0</accession>
<dbReference type="EMBL" id="FNPB01000022">
    <property type="protein sequence ID" value="SDY55252.1"/>
    <property type="molecule type" value="Genomic_DNA"/>
</dbReference>
<dbReference type="Proteomes" id="UP000199170">
    <property type="component" value="Unassembled WGS sequence"/>
</dbReference>
<organism evidence="2 3">
    <name type="scientific">Halobellus clavatus</name>
    <dbReference type="NCBI Taxonomy" id="660517"/>
    <lineage>
        <taxon>Archaea</taxon>
        <taxon>Methanobacteriati</taxon>
        <taxon>Methanobacteriota</taxon>
        <taxon>Stenosarchaea group</taxon>
        <taxon>Halobacteria</taxon>
        <taxon>Halobacteriales</taxon>
        <taxon>Haloferacaceae</taxon>
        <taxon>Halobellus</taxon>
    </lineage>
</organism>
<feature type="region of interest" description="Disordered" evidence="1">
    <location>
        <begin position="1"/>
        <end position="20"/>
    </location>
</feature>
<sequence length="468" mass="54416">MPVRQGNRRETSSQKGSDYSDAVIEFQNHRGYFLDTRAEDSGEAEDLVFIPKAGNRSKVVAEVKYRSSEKSGLSPNDYVEEFAKRFYQWSEGAYRGYEFNLFASKSANEQLWLDLFKRLKDDAVKSFFEKMKEESEGAYQSFLDKHDSSRFKRFLENSYIWIDYEIGDFERIISRNEETGEYRYDPYAINYAPVRESGIHKSNLLQVVELPPELYRVPAADGVTTKKFYSHDPHDVLPIHYHNNEIYSLVHPDEFDEETSNMCSEGSFEATSLREFAVRNPSETEVNISKVLVRGIVTTIANRIGAEVNRERRDTRVYMRHEDEDLKVNGKWVTQQLDTGEVRHRSVTVFVKFFTEHYYLGLYPTTEFTKDGQELVSGHRKKYLSDRFNPGNFPQNNRKSSTVEIWLSELALEQSLTRFKLPSNLQTVQIQRVEDLILEGVRPPESGDERNQLVENQLKGAINPEDTE</sequence>
<gene>
    <name evidence="2" type="ORF">SAMN04487946_12212</name>
</gene>
<proteinExistence type="predicted"/>
<dbReference type="RefSeq" id="WP_139175895.1">
    <property type="nucleotide sequence ID" value="NZ_FNPB01000022.1"/>
</dbReference>
<reference evidence="3" key="1">
    <citation type="submission" date="2016-10" db="EMBL/GenBank/DDBJ databases">
        <authorList>
            <person name="Varghese N."/>
            <person name="Submissions S."/>
        </authorList>
    </citation>
    <scope>NUCLEOTIDE SEQUENCE [LARGE SCALE GENOMIC DNA]</scope>
    <source>
        <strain evidence="3">CGMCC 1.10118</strain>
    </source>
</reference>
<dbReference type="STRING" id="660517.SAMN04487946_12212"/>
<evidence type="ECO:0000313" key="2">
    <source>
        <dbReference type="EMBL" id="SDY55252.1"/>
    </source>
</evidence>
<dbReference type="AlphaFoldDB" id="A0A1H3KSW0"/>
<feature type="region of interest" description="Disordered" evidence="1">
    <location>
        <begin position="441"/>
        <end position="468"/>
    </location>
</feature>
<protein>
    <submittedName>
        <fullName evidence="2">Uncharacterized protein</fullName>
    </submittedName>
</protein>
<keyword evidence="3" id="KW-1185">Reference proteome</keyword>
<name>A0A1H3KSW0_9EURY</name>
<evidence type="ECO:0000256" key="1">
    <source>
        <dbReference type="SAM" id="MobiDB-lite"/>
    </source>
</evidence>
<evidence type="ECO:0000313" key="3">
    <source>
        <dbReference type="Proteomes" id="UP000199170"/>
    </source>
</evidence>
<dbReference type="OrthoDB" id="316634at2157"/>